<name>A0A9X6TGE2_BACTU</name>
<dbReference type="RefSeq" id="WP_098902949.1">
    <property type="nucleotide sequence ID" value="NZ_NVNL01000158.1"/>
</dbReference>
<dbReference type="InterPro" id="IPR008983">
    <property type="entry name" value="Tumour_necrosis_fac-like_dom"/>
</dbReference>
<evidence type="ECO:0000313" key="3">
    <source>
        <dbReference type="Proteomes" id="UP000220702"/>
    </source>
</evidence>
<dbReference type="PANTHER" id="PTHR24637:SF421">
    <property type="entry name" value="CUTICLE COLLAGEN DPY-2"/>
    <property type="match status" value="1"/>
</dbReference>
<sequence length="338" mass="34857">MSHDKKHCNPIIFTSDCCNNPQTIPISGVQLSQLIALLNSLITAIASFFADPSEANRLILINLFNQFLDLLNSLIPSPEGNYLKQLIQSILTILQSPVPNLTQLAVLLQQFYSALAPFFFALIIDPASLQLLLNLLVQLINATPGPTGPTGPTGDTGPTGPTGATGPTGDTGPTGPTGPTGATGVTGVTGPTGPLVTANNARITNPAIVQVASGGTVPLSTNNLINGTAITHVPGSPFIILDPNQTYFVTYEASTNLGFANQGTSILQFELDGALVGGTQSEFNLAGLSPTFPVATRVSQSSDAVITTGPAPGVLTLVNASGHDLNVEGTNINIVKIE</sequence>
<feature type="region of interest" description="Disordered" evidence="1">
    <location>
        <begin position="146"/>
        <end position="197"/>
    </location>
</feature>
<dbReference type="NCBIfam" id="NF033172">
    <property type="entry name" value="N_to_GlyXaaXaa"/>
    <property type="match status" value="1"/>
</dbReference>
<dbReference type="EMBL" id="NVNL01000158">
    <property type="protein sequence ID" value="PEA85724.1"/>
    <property type="molecule type" value="Genomic_DNA"/>
</dbReference>
<dbReference type="Pfam" id="PF01391">
    <property type="entry name" value="Collagen"/>
    <property type="match status" value="1"/>
</dbReference>
<proteinExistence type="predicted"/>
<accession>A0A9X6TGE2</accession>
<reference evidence="2 3" key="1">
    <citation type="submission" date="2017-09" db="EMBL/GenBank/DDBJ databases">
        <title>Large-scale bioinformatics analysis of Bacillus genomes uncovers conserved roles of natural products in bacterial physiology.</title>
        <authorList>
            <consortium name="Agbiome Team Llc"/>
            <person name="Bleich R.M."/>
            <person name="Grubbs K.J."/>
            <person name="Santa Maria K.C."/>
            <person name="Allen S.E."/>
            <person name="Farag S."/>
            <person name="Shank E.A."/>
            <person name="Bowers A."/>
        </authorList>
    </citation>
    <scope>NUCLEOTIDE SEQUENCE [LARGE SCALE GENOMIC DNA]</scope>
    <source>
        <strain evidence="2 3">AFS089089</strain>
    </source>
</reference>
<dbReference type="InterPro" id="IPR008160">
    <property type="entry name" value="Collagen"/>
</dbReference>
<dbReference type="Gene3D" id="2.60.120.40">
    <property type="match status" value="1"/>
</dbReference>
<dbReference type="SUPFAM" id="SSF48371">
    <property type="entry name" value="ARM repeat"/>
    <property type="match status" value="1"/>
</dbReference>
<evidence type="ECO:0008006" key="4">
    <source>
        <dbReference type="Google" id="ProtNLM"/>
    </source>
</evidence>
<dbReference type="AlphaFoldDB" id="A0A9X6TGE2"/>
<dbReference type="InterPro" id="IPR016024">
    <property type="entry name" value="ARM-type_fold"/>
</dbReference>
<dbReference type="PANTHER" id="PTHR24637">
    <property type="entry name" value="COLLAGEN"/>
    <property type="match status" value="1"/>
</dbReference>
<feature type="compositionally biased region" description="Low complexity" evidence="1">
    <location>
        <begin position="146"/>
        <end position="194"/>
    </location>
</feature>
<gene>
    <name evidence="2" type="ORF">CON71_34135</name>
</gene>
<dbReference type="InterPro" id="IPR048009">
    <property type="entry name" value="NGRR_dom"/>
</dbReference>
<dbReference type="Proteomes" id="UP000220702">
    <property type="component" value="Unassembled WGS sequence"/>
</dbReference>
<evidence type="ECO:0000313" key="2">
    <source>
        <dbReference type="EMBL" id="PEA85724.1"/>
    </source>
</evidence>
<evidence type="ECO:0000256" key="1">
    <source>
        <dbReference type="SAM" id="MobiDB-lite"/>
    </source>
</evidence>
<organism evidence="2 3">
    <name type="scientific">Bacillus thuringiensis</name>
    <dbReference type="NCBI Taxonomy" id="1428"/>
    <lineage>
        <taxon>Bacteria</taxon>
        <taxon>Bacillati</taxon>
        <taxon>Bacillota</taxon>
        <taxon>Bacilli</taxon>
        <taxon>Bacillales</taxon>
        <taxon>Bacillaceae</taxon>
        <taxon>Bacillus</taxon>
        <taxon>Bacillus cereus group</taxon>
    </lineage>
</organism>
<protein>
    <recommendedName>
        <fullName evidence="4">Collagen-like repeat preface domain-containing protein</fullName>
    </recommendedName>
</protein>
<comment type="caution">
    <text evidence="2">The sequence shown here is derived from an EMBL/GenBank/DDBJ whole genome shotgun (WGS) entry which is preliminary data.</text>
</comment>